<dbReference type="GO" id="GO:0009044">
    <property type="term" value="F:xylan 1,4-beta-xylosidase activity"/>
    <property type="evidence" value="ECO:0007669"/>
    <property type="project" value="InterPro"/>
</dbReference>
<dbReference type="GO" id="GO:0046556">
    <property type="term" value="F:alpha-L-arabinofuranosidase activity"/>
    <property type="evidence" value="ECO:0007669"/>
    <property type="project" value="TreeGrafter"/>
</dbReference>
<dbReference type="Gene3D" id="3.20.20.300">
    <property type="entry name" value="Glycoside hydrolase, family 3, N-terminal domain"/>
    <property type="match status" value="1"/>
</dbReference>
<dbReference type="SUPFAM" id="SSF51445">
    <property type="entry name" value="(Trans)glycosidases"/>
    <property type="match status" value="1"/>
</dbReference>
<dbReference type="InterPro" id="IPR011658">
    <property type="entry name" value="PA14_dom"/>
</dbReference>
<dbReference type="Pfam" id="PF07691">
    <property type="entry name" value="PA14"/>
    <property type="match status" value="1"/>
</dbReference>
<dbReference type="Proteomes" id="UP000241167">
    <property type="component" value="Unassembled WGS sequence"/>
</dbReference>
<dbReference type="SUPFAM" id="SSF52279">
    <property type="entry name" value="Beta-D-glucan exohydrolase, C-terminal domain"/>
    <property type="match status" value="1"/>
</dbReference>
<evidence type="ECO:0000256" key="3">
    <source>
        <dbReference type="ARBA" id="ARBA00022801"/>
    </source>
</evidence>
<evidence type="ECO:0000313" key="6">
    <source>
        <dbReference type="Proteomes" id="UP000241167"/>
    </source>
</evidence>
<dbReference type="EMBL" id="PXYI01000004">
    <property type="protein sequence ID" value="PSJ39847.1"/>
    <property type="molecule type" value="Genomic_DNA"/>
</dbReference>
<dbReference type="OrthoDB" id="9781691at2"/>
<dbReference type="Gene3D" id="3.40.50.1700">
    <property type="entry name" value="Glycoside hydrolase family 3 C-terminal domain"/>
    <property type="match status" value="2"/>
</dbReference>
<proteinExistence type="inferred from homology"/>
<dbReference type="GO" id="GO:0031222">
    <property type="term" value="P:arabinan catabolic process"/>
    <property type="evidence" value="ECO:0007669"/>
    <property type="project" value="TreeGrafter"/>
</dbReference>
<keyword evidence="2" id="KW-0732">Signal</keyword>
<dbReference type="PANTHER" id="PTHR42721:SF3">
    <property type="entry name" value="BETA-D-XYLOSIDASE 5-RELATED"/>
    <property type="match status" value="1"/>
</dbReference>
<protein>
    <submittedName>
        <fullName evidence="5">Beta-glucosidase</fullName>
    </submittedName>
</protein>
<dbReference type="Gene3D" id="2.60.40.10">
    <property type="entry name" value="Immunoglobulins"/>
    <property type="match status" value="1"/>
</dbReference>
<comment type="caution">
    <text evidence="5">The sequence shown here is derived from an EMBL/GenBank/DDBJ whole genome shotgun (WGS) entry which is preliminary data.</text>
</comment>
<evidence type="ECO:0000313" key="5">
    <source>
        <dbReference type="EMBL" id="PSJ39847.1"/>
    </source>
</evidence>
<dbReference type="Pfam" id="PF00933">
    <property type="entry name" value="Glyco_hydro_3"/>
    <property type="match status" value="1"/>
</dbReference>
<name>A0A2P7QPG3_9SPHN</name>
<dbReference type="PANTHER" id="PTHR42721">
    <property type="entry name" value="SUGAR HYDROLASE-RELATED"/>
    <property type="match status" value="1"/>
</dbReference>
<dbReference type="PRINTS" id="PR00133">
    <property type="entry name" value="GLHYDRLASE3"/>
</dbReference>
<dbReference type="GO" id="GO:0045493">
    <property type="term" value="P:xylan catabolic process"/>
    <property type="evidence" value="ECO:0007669"/>
    <property type="project" value="InterPro"/>
</dbReference>
<dbReference type="Pfam" id="PF14310">
    <property type="entry name" value="Fn3-like"/>
    <property type="match status" value="1"/>
</dbReference>
<dbReference type="InterPro" id="IPR036962">
    <property type="entry name" value="Glyco_hydro_3_N_sf"/>
</dbReference>
<keyword evidence="3" id="KW-0378">Hydrolase</keyword>
<comment type="similarity">
    <text evidence="1">Belongs to the glycosyl hydrolase 3 family.</text>
</comment>
<feature type="domain" description="PA14" evidence="4">
    <location>
        <begin position="432"/>
        <end position="578"/>
    </location>
</feature>
<dbReference type="SMART" id="SM00758">
    <property type="entry name" value="PA14"/>
    <property type="match status" value="1"/>
</dbReference>
<dbReference type="InterPro" id="IPR013783">
    <property type="entry name" value="Ig-like_fold"/>
</dbReference>
<dbReference type="InterPro" id="IPR037524">
    <property type="entry name" value="PA14/GLEYA"/>
</dbReference>
<dbReference type="SMART" id="SM01217">
    <property type="entry name" value="Fn3_like"/>
    <property type="match status" value="1"/>
</dbReference>
<evidence type="ECO:0000259" key="4">
    <source>
        <dbReference type="PROSITE" id="PS51820"/>
    </source>
</evidence>
<dbReference type="InterPro" id="IPR044993">
    <property type="entry name" value="BXL"/>
</dbReference>
<accession>A0A2P7QPG3</accession>
<dbReference type="RefSeq" id="WP_106513742.1">
    <property type="nucleotide sequence ID" value="NZ_PXYI01000004.1"/>
</dbReference>
<dbReference type="InterPro" id="IPR026891">
    <property type="entry name" value="Fn3-like"/>
</dbReference>
<dbReference type="AlphaFoldDB" id="A0A2P7QPG3"/>
<dbReference type="InterPro" id="IPR002772">
    <property type="entry name" value="Glyco_hydro_3_C"/>
</dbReference>
<reference evidence="5 6" key="1">
    <citation type="submission" date="2018-03" db="EMBL/GenBank/DDBJ databases">
        <title>The draft genome of Sphingosinicella sp. GL-C-18.</title>
        <authorList>
            <person name="Liu L."/>
            <person name="Li L."/>
            <person name="Liang L."/>
            <person name="Zhang X."/>
            <person name="Wang T."/>
        </authorList>
    </citation>
    <scope>NUCLEOTIDE SEQUENCE [LARGE SCALE GENOMIC DNA]</scope>
    <source>
        <strain evidence="5 6">GL-C-18</strain>
    </source>
</reference>
<organism evidence="5 6">
    <name type="scientific">Allosphingosinicella deserti</name>
    <dbReference type="NCBI Taxonomy" id="2116704"/>
    <lineage>
        <taxon>Bacteria</taxon>
        <taxon>Pseudomonadati</taxon>
        <taxon>Pseudomonadota</taxon>
        <taxon>Alphaproteobacteria</taxon>
        <taxon>Sphingomonadales</taxon>
        <taxon>Sphingomonadaceae</taxon>
        <taxon>Allosphingosinicella</taxon>
    </lineage>
</organism>
<gene>
    <name evidence="5" type="ORF">C7I55_14885</name>
</gene>
<dbReference type="InterPro" id="IPR036881">
    <property type="entry name" value="Glyco_hydro_3_C_sf"/>
</dbReference>
<dbReference type="SUPFAM" id="SSF56988">
    <property type="entry name" value="Anthrax protective antigen"/>
    <property type="match status" value="1"/>
</dbReference>
<dbReference type="InterPro" id="IPR017853">
    <property type="entry name" value="GH"/>
</dbReference>
<keyword evidence="6" id="KW-1185">Reference proteome</keyword>
<dbReference type="Pfam" id="PF01915">
    <property type="entry name" value="Glyco_hydro_3_C"/>
    <property type="match status" value="1"/>
</dbReference>
<evidence type="ECO:0000256" key="1">
    <source>
        <dbReference type="ARBA" id="ARBA00005336"/>
    </source>
</evidence>
<sequence length="853" mass="90635">MIPFLLLAAAAPDPQAVSAAIATMTIEEKAAQLQSSAPADADAGLPAYDWWNEGLHGLARNGHATVFPQAIGLAATWDVDLLGKVGDVIATEARAKFNAKPAAADRRIYEGLTIWSPNINIFRDPRWGRGQETYGEDPYLTGALGVAFIRGLQGPDPDHPKVIATPKHFLVHSGPEAGRDGFDVDPSPQDLESTYLPAFRMAVTEGKARSLMCAYNSLHGTPACALSELMNTRLRRDWGFNGFTVSDCDAVANIHLFHHYRLDGAAAAAAALRGGTDLNCGSAYAALPQAMERGLVSEAEIDTALGRALGARQALGTILGGTSPWTAVKSTDIGIARHQALALEAARKAIVLLKNDAGRLPLKAGSRIAVIGADADDLGVIEGNYHGTAKAPVTPLDGIRRQFGAANVRYAQGSVLADGAPVVIPETAFEADGRPGLRAEYFAGPSVTGSPVAVRQDRRIDFNYTRVAPLPQLDPKGFAVRWSGALVPPGPGRYTLAIDIPACWKDCSTHDSVRLWIDGKPLHDGALGKTRVEIPFNSDGRRHDLRLELDHRSEDEGLRLMWLPPAEPMLRQAVRTAEQADVVVAVLGLSPDLEGEALSVTVPGFVGGDRTDIALPLVQQRLLQALRDTGKPVVLVLTSGSAVAVDPAMADAILAAWYPGEAGGTAIAETLAGLNNPSGRLPITFYKGTSDLPAFVDYGMKERTYRFFTGAPLWGFGHGLSYTNFAYARPQATASSTSAPVDVSVRVRNAGTRAGDEVVQAYLVPPAGERGSLTTPVLQRQLVGFRRVTLGAGKAETLRFTLDPRALSSVTRDGTRRVVPGTYRLWLGGGQPGDGPGAWTEFALTGDAQELPK</sequence>
<evidence type="ECO:0000256" key="2">
    <source>
        <dbReference type="ARBA" id="ARBA00022729"/>
    </source>
</evidence>
<dbReference type="PROSITE" id="PS51820">
    <property type="entry name" value="PA14"/>
    <property type="match status" value="1"/>
</dbReference>
<dbReference type="InterPro" id="IPR001764">
    <property type="entry name" value="Glyco_hydro_3_N"/>
</dbReference>